<gene>
    <name evidence="1" type="ORF">FHQ18_04430</name>
</gene>
<evidence type="ECO:0000313" key="1">
    <source>
        <dbReference type="EMBL" id="KAA0258411.1"/>
    </source>
</evidence>
<evidence type="ECO:0000313" key="2">
    <source>
        <dbReference type="Proteomes" id="UP000322876"/>
    </source>
</evidence>
<dbReference type="Proteomes" id="UP000322876">
    <property type="component" value="Unassembled WGS sequence"/>
</dbReference>
<sequence>MRSEVINEIIFVNPSPNMIKLSRIIKRMGYKVIYASTDLYFPCFFDSAYLIDDKITRFSSLSNINTSKEDIYYLFKKSLFNKLKFLRYKKRIGFNTVSLMERIKSFKESQPLEKSKTERFSDILNDGENYKIVFSYLPKQEILKLGFLGNDYNIFKIEGEQEFIDTIQKSTFYILKKNGIEIFRYENYIIVKTENSNLELNKIYKYLDNYNLEVKKIGQITKKENPWIEKKSLNGKEFFYINDYSVFNFSIKIWDDWYEKLARFICTEKQR</sequence>
<dbReference type="OrthoDB" id="9784432at2"/>
<reference evidence="1 2" key="1">
    <citation type="submission" date="2019-06" db="EMBL/GenBank/DDBJ databases">
        <title>Genomic insights into carbon and energy metabolism of Deferribacter autotrophicus revealed new metabolic traits in the phylum Deferribacteres.</title>
        <authorList>
            <person name="Slobodkin A.I."/>
            <person name="Slobodkina G.B."/>
            <person name="Allioux M."/>
            <person name="Alain K."/>
            <person name="Jebbar M."/>
            <person name="Shadrin V."/>
            <person name="Kublanov I.V."/>
            <person name="Toshchakov S.V."/>
            <person name="Bonch-Osmolovskaya E.A."/>
        </authorList>
    </citation>
    <scope>NUCLEOTIDE SEQUENCE [LARGE SCALE GENOMIC DNA]</scope>
    <source>
        <strain evidence="1 2">SL50</strain>
    </source>
</reference>
<organism evidence="1 2">
    <name type="scientific">Deferribacter autotrophicus</name>
    <dbReference type="NCBI Taxonomy" id="500465"/>
    <lineage>
        <taxon>Bacteria</taxon>
        <taxon>Pseudomonadati</taxon>
        <taxon>Deferribacterota</taxon>
        <taxon>Deferribacteres</taxon>
        <taxon>Deferribacterales</taxon>
        <taxon>Deferribacteraceae</taxon>
        <taxon>Deferribacter</taxon>
    </lineage>
</organism>
<dbReference type="AlphaFoldDB" id="A0A5A8F4A9"/>
<accession>A0A5A8F4A9</accession>
<dbReference type="RefSeq" id="WP_149265968.1">
    <property type="nucleotide sequence ID" value="NZ_VFJB01000004.1"/>
</dbReference>
<comment type="caution">
    <text evidence="1">The sequence shown here is derived from an EMBL/GenBank/DDBJ whole genome shotgun (WGS) entry which is preliminary data.</text>
</comment>
<name>A0A5A8F4A9_9BACT</name>
<proteinExistence type="predicted"/>
<protein>
    <submittedName>
        <fullName evidence="1">Uncharacterized protein</fullName>
    </submittedName>
</protein>
<keyword evidence="2" id="KW-1185">Reference proteome</keyword>
<dbReference type="EMBL" id="VFJB01000004">
    <property type="protein sequence ID" value="KAA0258411.1"/>
    <property type="molecule type" value="Genomic_DNA"/>
</dbReference>